<feature type="non-terminal residue" evidence="1">
    <location>
        <position position="88"/>
    </location>
</feature>
<name>A0A7J8UW32_9ROSI</name>
<evidence type="ECO:0000313" key="2">
    <source>
        <dbReference type="Proteomes" id="UP000593573"/>
    </source>
</evidence>
<proteinExistence type="predicted"/>
<comment type="caution">
    <text evidence="1">The sequence shown here is derived from an EMBL/GenBank/DDBJ whole genome shotgun (WGS) entry which is preliminary data.</text>
</comment>
<feature type="non-terminal residue" evidence="1">
    <location>
        <position position="1"/>
    </location>
</feature>
<accession>A0A7J8UW32</accession>
<keyword evidence="2" id="KW-1185">Reference proteome</keyword>
<organism evidence="1 2">
    <name type="scientific">Gossypium klotzschianum</name>
    <dbReference type="NCBI Taxonomy" id="34286"/>
    <lineage>
        <taxon>Eukaryota</taxon>
        <taxon>Viridiplantae</taxon>
        <taxon>Streptophyta</taxon>
        <taxon>Embryophyta</taxon>
        <taxon>Tracheophyta</taxon>
        <taxon>Spermatophyta</taxon>
        <taxon>Magnoliopsida</taxon>
        <taxon>eudicotyledons</taxon>
        <taxon>Gunneridae</taxon>
        <taxon>Pentapetalae</taxon>
        <taxon>rosids</taxon>
        <taxon>malvids</taxon>
        <taxon>Malvales</taxon>
        <taxon>Malvaceae</taxon>
        <taxon>Malvoideae</taxon>
        <taxon>Gossypium</taxon>
    </lineage>
</organism>
<gene>
    <name evidence="1" type="ORF">Goklo_021580</name>
</gene>
<dbReference type="Proteomes" id="UP000593573">
    <property type="component" value="Unassembled WGS sequence"/>
</dbReference>
<dbReference type="AlphaFoldDB" id="A0A7J8UW32"/>
<dbReference type="EMBL" id="JABFAB010000007">
    <property type="protein sequence ID" value="MBA0654610.1"/>
    <property type="molecule type" value="Genomic_DNA"/>
</dbReference>
<protein>
    <submittedName>
        <fullName evidence="1">Uncharacterized protein</fullName>
    </submittedName>
</protein>
<evidence type="ECO:0000313" key="1">
    <source>
        <dbReference type="EMBL" id="MBA0654610.1"/>
    </source>
</evidence>
<sequence>QEDAKKALLGGKIASKKLKKTRKILRKNALKQCQFCRSVWKPTLITTNPFYEPRRGPRSRHLLNWRKKRKRRVWVRRKIPRICRRNQM</sequence>
<reference evidence="1 2" key="1">
    <citation type="journal article" date="2019" name="Genome Biol. Evol.">
        <title>Insights into the evolution of the New World diploid cottons (Gossypium, subgenus Houzingenia) based on genome sequencing.</title>
        <authorList>
            <person name="Grover C.E."/>
            <person name="Arick M.A. 2nd"/>
            <person name="Thrash A."/>
            <person name="Conover J.L."/>
            <person name="Sanders W.S."/>
            <person name="Peterson D.G."/>
            <person name="Frelichowski J.E."/>
            <person name="Scheffler J.A."/>
            <person name="Scheffler B.E."/>
            <person name="Wendel J.F."/>
        </authorList>
    </citation>
    <scope>NUCLEOTIDE SEQUENCE [LARGE SCALE GENOMIC DNA]</scope>
    <source>
        <strain evidence="1">57</strain>
        <tissue evidence="1">Leaf</tissue>
    </source>
</reference>